<dbReference type="InterPro" id="IPR042304">
    <property type="entry name" value="Alphavir_E2_A"/>
</dbReference>
<dbReference type="Gene3D" id="2.60.40.3200">
    <property type="entry name" value="Alphavirus E2 glycoprotein, A domain"/>
    <property type="match status" value="1"/>
</dbReference>
<dbReference type="InterPro" id="IPR043504">
    <property type="entry name" value="Peptidase_S1_PA_chymotrypsin"/>
</dbReference>
<comment type="subunit">
    <text evidence="32">The precursor of protein E3/E2 and E1 form a heterodimer shortly after synthesis.</text>
</comment>
<evidence type="ECO:0000256" key="18">
    <source>
        <dbReference type="ARBA" id="ARBA00022804"/>
    </source>
</evidence>
<evidence type="ECO:0000256" key="12">
    <source>
        <dbReference type="ARBA" id="ARBA00022581"/>
    </source>
</evidence>
<keyword evidence="13" id="KW-1162">Viral penetration into host cytoplasm</keyword>
<dbReference type="GO" id="GO:0019062">
    <property type="term" value="P:virion attachment to host cell"/>
    <property type="evidence" value="ECO:0007669"/>
    <property type="project" value="UniProtKB-KW"/>
</dbReference>
<dbReference type="GO" id="GO:0006508">
    <property type="term" value="P:proteolysis"/>
    <property type="evidence" value="ECO:0007669"/>
    <property type="project" value="UniProtKB-KW"/>
</dbReference>
<organism evidence="37 38">
    <name type="scientific">Southern elephant seal virus</name>
    <dbReference type="NCBI Taxonomy" id="1159195"/>
    <lineage>
        <taxon>Viruses</taxon>
        <taxon>Riboviria</taxon>
        <taxon>Orthornavirae</taxon>
        <taxon>Kitrinoviricota</taxon>
        <taxon>Alsuviricetes</taxon>
        <taxon>Martellivirales</taxon>
        <taxon>Togaviridae</taxon>
        <taxon>Alphavirus</taxon>
        <taxon>Alphavirus seal</taxon>
    </lineage>
</organism>
<dbReference type="Gene3D" id="2.60.40.350">
    <property type="match status" value="1"/>
</dbReference>
<dbReference type="GO" id="GO:0030430">
    <property type="term" value="C:host cell cytoplasm"/>
    <property type="evidence" value="ECO:0007669"/>
    <property type="project" value="UniProtKB-SubCell"/>
</dbReference>
<dbReference type="PRINTS" id="PR00798">
    <property type="entry name" value="TOGAVIRIN"/>
</dbReference>
<evidence type="ECO:0000313" key="38">
    <source>
        <dbReference type="Proteomes" id="UP000132298"/>
    </source>
</evidence>
<dbReference type="InterPro" id="IPR000336">
    <property type="entry name" value="Flavivir/Alphavir_Ig-like_sf"/>
</dbReference>
<evidence type="ECO:0000256" key="20">
    <source>
        <dbReference type="ARBA" id="ARBA00022844"/>
    </source>
</evidence>
<dbReference type="Proteomes" id="UP000132298">
    <property type="component" value="Segment"/>
</dbReference>
<dbReference type="GO" id="GO:0004252">
    <property type="term" value="F:serine-type endopeptidase activity"/>
    <property type="evidence" value="ECO:0007669"/>
    <property type="project" value="InterPro"/>
</dbReference>
<feature type="region of interest" description="Disordered" evidence="34">
    <location>
        <begin position="56"/>
        <end position="110"/>
    </location>
</feature>
<keyword evidence="24 35" id="KW-0472">Membrane</keyword>
<keyword evidence="18" id="KW-1161">Viral attachment to host cell</keyword>
<keyword evidence="14" id="KW-0645">Protease</keyword>
<keyword evidence="17" id="KW-0378">Hydrolase</keyword>
<dbReference type="InterPro" id="IPR042305">
    <property type="entry name" value="Alphavir_E2_B"/>
</dbReference>
<dbReference type="Gene3D" id="1.10.287.2230">
    <property type="match status" value="1"/>
</dbReference>
<comment type="subcellular location">
    <subcellularLocation>
        <location evidence="6">Host cell membrane</location>
        <topology evidence="6">Multi-pass membrane protein</topology>
    </subcellularLocation>
    <subcellularLocation>
        <location evidence="4">Host cell membrane</location>
        <topology evidence="4">Single-pass type I membrane protein</topology>
    </subcellularLocation>
    <subcellularLocation>
        <location evidence="2">Host cytoplasm</location>
    </subcellularLocation>
    <subcellularLocation>
        <location evidence="3">Virion membrane</location>
        <topology evidence="3">Multi-pass membrane protein</topology>
    </subcellularLocation>
    <subcellularLocation>
        <location evidence="5">Virion membrane</location>
        <topology evidence="5">Single-pass type I membrane protein</topology>
    </subcellularLocation>
</comment>
<dbReference type="InterPro" id="IPR038055">
    <property type="entry name" value="Glycoprot_E_dimer_dom"/>
</dbReference>
<keyword evidence="25" id="KW-0564">Palmitate</keyword>
<dbReference type="InterPro" id="IPR014756">
    <property type="entry name" value="Ig_E-set"/>
</dbReference>
<dbReference type="RefSeq" id="YP_005351235.1">
    <property type="nucleotide sequence ID" value="NC_016960.1"/>
</dbReference>
<dbReference type="InterPro" id="IPR000930">
    <property type="entry name" value="Peptidase_S3"/>
</dbReference>
<evidence type="ECO:0000256" key="27">
    <source>
        <dbReference type="ARBA" id="ARBA00023180"/>
    </source>
</evidence>
<dbReference type="InterPro" id="IPR002548">
    <property type="entry name" value="Alpha_E1_glycop"/>
</dbReference>
<keyword evidence="11" id="KW-0167">Capsid protein</keyword>
<evidence type="ECO:0000256" key="19">
    <source>
        <dbReference type="ARBA" id="ARBA00022825"/>
    </source>
</evidence>
<dbReference type="InterPro" id="IPR009003">
    <property type="entry name" value="Peptidase_S1_PA"/>
</dbReference>
<feature type="domain" description="Peptidase S3" evidence="36">
    <location>
        <begin position="120"/>
        <end position="268"/>
    </location>
</feature>
<reference evidence="37 38" key="1">
    <citation type="journal article" date="2012" name="J. Virol.">
        <title>Genome-scale phylogeny of the alphavirus genus suggests a marine origin.</title>
        <authorList>
            <person name="Forrester N.L."/>
            <person name="Palacios G."/>
            <person name="Tesh R.B."/>
            <person name="Savji N."/>
            <person name="Guzman H."/>
            <person name="Sherman M."/>
            <person name="Weaver S.C."/>
            <person name="Lipkin W.I."/>
        </authorList>
    </citation>
    <scope>NUCLEOTIDE SEQUENCE [LARGE SCALE GENOMIC DNA]</scope>
</reference>
<evidence type="ECO:0000256" key="35">
    <source>
        <dbReference type="SAM" id="Phobius"/>
    </source>
</evidence>
<dbReference type="Pfam" id="PF01589">
    <property type="entry name" value="Alpha_E1_glycop"/>
    <property type="match status" value="1"/>
</dbReference>
<evidence type="ECO:0000256" key="31">
    <source>
        <dbReference type="ARBA" id="ARBA00033029"/>
    </source>
</evidence>
<dbReference type="InterPro" id="IPR042306">
    <property type="entry name" value="Alphavir_E2_C"/>
</dbReference>
<keyword evidence="16 35" id="KW-0812">Transmembrane</keyword>
<dbReference type="Pfam" id="PF00944">
    <property type="entry name" value="Peptidase_S3"/>
    <property type="match status" value="1"/>
</dbReference>
<feature type="transmembrane region" description="Helical" evidence="35">
    <location>
        <begin position="768"/>
        <end position="789"/>
    </location>
</feature>
<keyword evidence="38" id="KW-1185">Reference proteome</keyword>
<evidence type="ECO:0000256" key="24">
    <source>
        <dbReference type="ARBA" id="ARBA00023136"/>
    </source>
</evidence>
<evidence type="ECO:0000256" key="4">
    <source>
        <dbReference type="ARBA" id="ARBA00004402"/>
    </source>
</evidence>
<evidence type="ECO:0000256" key="34">
    <source>
        <dbReference type="SAM" id="MobiDB-lite"/>
    </source>
</evidence>
<proteinExistence type="predicted"/>
<evidence type="ECO:0000256" key="2">
    <source>
        <dbReference type="ARBA" id="ARBA00004192"/>
    </source>
</evidence>
<evidence type="ECO:0000313" key="37">
    <source>
        <dbReference type="EMBL" id="AEJ36233.1"/>
    </source>
</evidence>
<dbReference type="GO" id="GO:0055036">
    <property type="term" value="C:virion membrane"/>
    <property type="evidence" value="ECO:0007669"/>
    <property type="project" value="UniProtKB-SubCell"/>
</dbReference>
<name>H6SU03_9VIRU</name>
<evidence type="ECO:0000256" key="16">
    <source>
        <dbReference type="ARBA" id="ARBA00022692"/>
    </source>
</evidence>
<keyword evidence="27" id="KW-0325">Glycoprotein</keyword>
<dbReference type="InterPro" id="IPR036253">
    <property type="entry name" value="Glycoprot_cen/dimer_sf"/>
</dbReference>
<evidence type="ECO:0000256" key="30">
    <source>
        <dbReference type="ARBA" id="ARBA00023296"/>
    </source>
</evidence>
<dbReference type="KEGG" id="vg:11933353"/>
<evidence type="ECO:0000256" key="11">
    <source>
        <dbReference type="ARBA" id="ARBA00022561"/>
    </source>
</evidence>
<dbReference type="SUPFAM" id="SSF50494">
    <property type="entry name" value="Trypsin-like serine proteases"/>
    <property type="match status" value="1"/>
</dbReference>
<accession>H6SU03</accession>
<dbReference type="Gene3D" id="2.60.40.4310">
    <property type="entry name" value="Alphavirus E2 glycoprotein, domain B"/>
    <property type="match status" value="1"/>
</dbReference>
<evidence type="ECO:0000256" key="5">
    <source>
        <dbReference type="ARBA" id="ARBA00004563"/>
    </source>
</evidence>
<evidence type="ECO:0000256" key="9">
    <source>
        <dbReference type="ARBA" id="ARBA00022510"/>
    </source>
</evidence>
<evidence type="ECO:0000256" key="13">
    <source>
        <dbReference type="ARBA" id="ARBA00022595"/>
    </source>
</evidence>
<evidence type="ECO:0000256" key="33">
    <source>
        <dbReference type="PIRSR" id="PIRSR600936-1"/>
    </source>
</evidence>
<dbReference type="GO" id="GO:0046718">
    <property type="term" value="P:symbiont entry into host cell"/>
    <property type="evidence" value="ECO:0007669"/>
    <property type="project" value="UniProtKB-KW"/>
</dbReference>
<dbReference type="EMBL" id="HM147990">
    <property type="protein sequence ID" value="AEJ36233.1"/>
    <property type="molecule type" value="Genomic_RNA"/>
</dbReference>
<protein>
    <recommendedName>
        <fullName evidence="7">Structural polyprotein</fullName>
    </recommendedName>
    <alternativeName>
        <fullName evidence="31">p130</fullName>
    </alternativeName>
</protein>
<feature type="active site" description="Charge relay system" evidence="33">
    <location>
        <position position="220"/>
    </location>
</feature>
<evidence type="ECO:0000256" key="15">
    <source>
        <dbReference type="ARBA" id="ARBA00022685"/>
    </source>
</evidence>
<dbReference type="GO" id="GO:0039654">
    <property type="term" value="P:fusion of virus membrane with host endosome membrane"/>
    <property type="evidence" value="ECO:0007669"/>
    <property type="project" value="UniProtKB-KW"/>
</dbReference>
<keyword evidence="28" id="KW-1035">Host cytoplasm</keyword>
<evidence type="ECO:0000256" key="23">
    <source>
        <dbReference type="ARBA" id="ARBA00022989"/>
    </source>
</evidence>
<evidence type="ECO:0000256" key="26">
    <source>
        <dbReference type="ARBA" id="ARBA00023157"/>
    </source>
</evidence>
<comment type="catalytic activity">
    <reaction evidence="1">
        <text>Autocatalytic release of the core protein from the N-terminus of the togavirus structural polyprotein by hydrolysis of a -Trp-|-Ser- bond.</text>
        <dbReference type="EC" id="3.4.21.90"/>
    </reaction>
</comment>
<evidence type="ECO:0000256" key="25">
    <source>
        <dbReference type="ARBA" id="ARBA00023139"/>
    </source>
</evidence>
<dbReference type="InterPro" id="IPR002533">
    <property type="entry name" value="Alpha_E3_glycop"/>
</dbReference>
<feature type="compositionally biased region" description="Low complexity" evidence="34">
    <location>
        <begin position="79"/>
        <end position="100"/>
    </location>
</feature>
<dbReference type="Gene3D" id="2.60.98.10">
    <property type="entry name" value="Tick-borne Encephalitis virus Glycoprotein, domain 1"/>
    <property type="match status" value="3"/>
</dbReference>
<evidence type="ECO:0000256" key="22">
    <source>
        <dbReference type="ARBA" id="ARBA00022973"/>
    </source>
</evidence>
<keyword evidence="8" id="KW-1168">Fusion of virus membrane with host membrane</keyword>
<keyword evidence="20" id="KW-0946">Virion</keyword>
<dbReference type="InterPro" id="IPR000936">
    <property type="entry name" value="Alpha_E2_glycop"/>
</dbReference>
<dbReference type="Pfam" id="PF01563">
    <property type="entry name" value="Alpha_E3_glycop"/>
    <property type="match status" value="1"/>
</dbReference>
<dbReference type="Gene3D" id="2.40.10.10">
    <property type="entry name" value="Trypsin-like serine proteases"/>
    <property type="match status" value="2"/>
</dbReference>
<dbReference type="GO" id="GO:0020002">
    <property type="term" value="C:host cell plasma membrane"/>
    <property type="evidence" value="ECO:0007669"/>
    <property type="project" value="UniProtKB-SubCell"/>
</dbReference>
<feature type="active site" description="Charge relay system" evidence="33">
    <location>
        <position position="168"/>
    </location>
</feature>
<evidence type="ECO:0000256" key="8">
    <source>
        <dbReference type="ARBA" id="ARBA00022506"/>
    </source>
</evidence>
<evidence type="ECO:0000256" key="21">
    <source>
        <dbReference type="ARBA" id="ARBA00022870"/>
    </source>
</evidence>
<evidence type="ECO:0000256" key="29">
    <source>
        <dbReference type="ARBA" id="ARBA00023288"/>
    </source>
</evidence>
<evidence type="ECO:0000256" key="32">
    <source>
        <dbReference type="ARBA" id="ARBA00038810"/>
    </source>
</evidence>
<keyword evidence="30" id="KW-1160">Virus entry into host cell</keyword>
<dbReference type="FunFam" id="2.40.10.10:FF:000076">
    <property type="entry name" value="Structural polyprotein"/>
    <property type="match status" value="1"/>
</dbReference>
<keyword evidence="22" id="KW-1144">T=4 icosahedral capsid protein</keyword>
<dbReference type="Pfam" id="PF00943">
    <property type="entry name" value="Alpha_E2_glycop"/>
    <property type="match status" value="1"/>
</dbReference>
<feature type="transmembrane region" description="Helical" evidence="35">
    <location>
        <begin position="796"/>
        <end position="812"/>
    </location>
</feature>
<feature type="compositionally biased region" description="Basic residues" evidence="34">
    <location>
        <begin position="66"/>
        <end position="77"/>
    </location>
</feature>
<evidence type="ECO:0000256" key="28">
    <source>
        <dbReference type="ARBA" id="ARBA00023200"/>
    </source>
</evidence>
<evidence type="ECO:0000256" key="6">
    <source>
        <dbReference type="ARBA" id="ARBA00004598"/>
    </source>
</evidence>
<keyword evidence="15" id="KW-0165">Cleavage on pair of basic residues</keyword>
<dbReference type="SUPFAM" id="SSF56983">
    <property type="entry name" value="Viral glycoprotein, central and dimerisation domains"/>
    <property type="match status" value="1"/>
</dbReference>
<dbReference type="GO" id="GO:0005198">
    <property type="term" value="F:structural molecule activity"/>
    <property type="evidence" value="ECO:0007669"/>
    <property type="project" value="InterPro"/>
</dbReference>
<dbReference type="Gene3D" id="2.60.40.2400">
    <property type="entry name" value="Alphavirus E2 glycoprotein, domain C"/>
    <property type="match status" value="1"/>
</dbReference>
<keyword evidence="12" id="KW-0945">Host-virus interaction</keyword>
<keyword evidence="19" id="KW-0720">Serine protease</keyword>
<evidence type="ECO:0000256" key="7">
    <source>
        <dbReference type="ARBA" id="ARBA00014555"/>
    </source>
</evidence>
<feature type="transmembrane region" description="Helical" evidence="35">
    <location>
        <begin position="1220"/>
        <end position="1247"/>
    </location>
</feature>
<evidence type="ECO:0000256" key="10">
    <source>
        <dbReference type="ARBA" id="ARBA00022511"/>
    </source>
</evidence>
<evidence type="ECO:0000256" key="14">
    <source>
        <dbReference type="ARBA" id="ARBA00022670"/>
    </source>
</evidence>
<sequence length="1251" mass="138096">MSYDITATMFAPLAMPTRTFYSRRWNSRPRAPPPTPVDNQFKQLLDAVTKLALSRPVPAMLPVRPPNRRKRRSRPQKQKPPQTKASTPKQKQNTKAPANKPAKKKPGKRERACMKIESDCIFPVKLDGLITGYACLVGDKVMKPAHVQGTIDNPILAKLNFKRSSKYDMESAPVPTIMRSDAAKFTCEKPEGYYNWHNGAVQYSDGRFTIPTGAGKPGDSGRPIFDNKGRVVAIVLGGANEGERTALSVVTWNKNTVVKVTPEETVEWSALTLLCILGNVTFPCDSPPCAPCCYENNPENTLKMLELNADRPGYDELLQAALRCNGRRGKRSVASSLLTYRTTQPYVARCDSCGIKPCNSPIAIENIQSMASDGTIRIQVSAHLKLNKVQVYDDKKISYMYASNIEEANLYTLYVRTTHKCQLLDSGGYFIIAKCPEGNELEVGFTGKYPHSCRTTFSHKHRFLGRERTRKSTIGGKQVACTTYAAVDNREQLPVHMPPDIPDDELLTSSAGKPVIKIHPTMKTRYHCQCKEGDKDAVVTTQTTVEGCTEYHCKTWISQHTKWQYNSRFVPRAEEKEPKAYITVPFAVVNTTCYLPQAAKPVTKFEHRRLIITVSSPHESLLTVRSLGDRSIRYHHWHSGTTTLNFTLPRSGLEYRWGNNEPVRVWGQHSSQWDPHGLPHSVFLYYLDKHPLLTASVITVTALLTVIGFALAAWLICSARNKCLTPYALTPNAQVPTIIAFLCCIRRAAAETTFDSLSHLWSHNYTLFWLQLLVPVAGMIVLCSVCKCMFSCCKQICFLAVLGASVAAARAYEHTAVMPNKVGFPYRALVERPGYAPLPLEFTVLNSSLLPSLELQYTTCEYNTVVPSPYVKCCGTAECVQKNEADYHCRTFSGVYPLMWGGAYCFCDSENTQVSTVYVTKSPACKYEFARAYKAHSASLSADVLVSYGNYTRVVTAYINGESAVDVGGAKLILGPLSSIYSPFDSKIVEHRGQIYNYDFPPYGAGRPGLFGDIQMRTLDSDDVFASTGIVLHRPVSGEIHVPYTQVPSGYIHWLRDPGHALNDNAEFGCKIKVAPIRAADCEVGNIPISIDIPDAAFTRIAESPQIITSECTPVSCTHSSGFDGAVSVTYTATRPGVCALFSDSMLITLQHGSVPIQLSGTTTIRFSTAVAEPRFSLKMCGTSVNCQVKCMPPKDHVSFQPVMHSDAGLAGISTSAVTWLGSAFGGTTLVISIAAVIFLIVVCFTFTREI</sequence>
<feature type="transmembrane region" description="Helical" evidence="35">
    <location>
        <begin position="729"/>
        <end position="748"/>
    </location>
</feature>
<feature type="active site" description="Charge relay system" evidence="33">
    <location>
        <position position="146"/>
    </location>
</feature>
<dbReference type="GO" id="GO:0039619">
    <property type="term" value="C:T=4 icosahedral viral capsid"/>
    <property type="evidence" value="ECO:0007669"/>
    <property type="project" value="UniProtKB-KW"/>
</dbReference>
<keyword evidence="26" id="KW-1015">Disulfide bond</keyword>
<dbReference type="FunFam" id="1.10.287.2230:FF:000001">
    <property type="entry name" value="Structural polyprotein"/>
    <property type="match status" value="1"/>
</dbReference>
<evidence type="ECO:0000259" key="36">
    <source>
        <dbReference type="PROSITE" id="PS51690"/>
    </source>
</evidence>
<dbReference type="SUPFAM" id="SSF81296">
    <property type="entry name" value="E set domains"/>
    <property type="match status" value="1"/>
</dbReference>
<evidence type="ECO:0000256" key="3">
    <source>
        <dbReference type="ARBA" id="ARBA00004385"/>
    </source>
</evidence>
<keyword evidence="23 35" id="KW-1133">Transmembrane helix</keyword>
<dbReference type="PROSITE" id="PS51690">
    <property type="entry name" value="ALPHAVIRUS_CP"/>
    <property type="match status" value="1"/>
</dbReference>
<keyword evidence="9" id="KW-1170">Fusion of virus membrane with host endosomal membrane</keyword>
<keyword evidence="21" id="KW-1043">Host membrane</keyword>
<evidence type="ECO:0000256" key="1">
    <source>
        <dbReference type="ARBA" id="ARBA00000840"/>
    </source>
</evidence>
<keyword evidence="29" id="KW-0449">Lipoprotein</keyword>
<feature type="transmembrane region" description="Helical" evidence="35">
    <location>
        <begin position="692"/>
        <end position="717"/>
    </location>
</feature>
<evidence type="ECO:0000256" key="17">
    <source>
        <dbReference type="ARBA" id="ARBA00022801"/>
    </source>
</evidence>
<dbReference type="GeneID" id="11933353"/>
<keyword evidence="10" id="KW-1032">Host cell membrane</keyword>